<dbReference type="EMBL" id="AJ237584">
    <property type="protein sequence ID" value="CAB39892.1"/>
    <property type="molecule type" value="Genomic_DNA"/>
</dbReference>
<sequence length="37" mass="3677">DKAKDAASATQVSPQQAGTEITEAAGGAVNFVKEKTG</sequence>
<evidence type="ECO:0000313" key="2">
    <source>
        <dbReference type="EMBL" id="CAB39892.1"/>
    </source>
</evidence>
<feature type="non-terminal residue" evidence="2">
    <location>
        <position position="1"/>
    </location>
</feature>
<protein>
    <submittedName>
        <fullName evidence="2">Cold shock protein</fullName>
    </submittedName>
</protein>
<feature type="region of interest" description="Disordered" evidence="1">
    <location>
        <begin position="1"/>
        <end position="21"/>
    </location>
</feature>
<organism evidence="2">
    <name type="scientific">Capsella bursa-pastoris</name>
    <name type="common">Shepherd's purse</name>
    <name type="synonym">Thlaspi bursa-pastoris</name>
    <dbReference type="NCBI Taxonomy" id="3719"/>
    <lineage>
        <taxon>Eukaryota</taxon>
        <taxon>Viridiplantae</taxon>
        <taxon>Streptophyta</taxon>
        <taxon>Embryophyta</taxon>
        <taxon>Tracheophyta</taxon>
        <taxon>Spermatophyta</taxon>
        <taxon>Magnoliopsida</taxon>
        <taxon>eudicotyledons</taxon>
        <taxon>Gunneridae</taxon>
        <taxon>Pentapetalae</taxon>
        <taxon>rosids</taxon>
        <taxon>malvids</taxon>
        <taxon>Brassicales</taxon>
        <taxon>Brassicaceae</taxon>
        <taxon>Camelineae</taxon>
        <taxon>Capsella</taxon>
    </lineage>
</organism>
<gene>
    <name evidence="2" type="primary">csp16</name>
</gene>
<evidence type="ECO:0000256" key="1">
    <source>
        <dbReference type="SAM" id="MobiDB-lite"/>
    </source>
</evidence>
<name>Q9XFX2_CAPBU</name>
<accession>Q9XFX2</accession>
<dbReference type="AlphaFoldDB" id="Q9XFX2"/>
<reference evidence="2" key="1">
    <citation type="submission" date="1999-03" db="EMBL/GenBank/DDBJ databases">
        <authorList>
            <person name="Baymiev A.K."/>
            <person name="Gimalov F.R."/>
            <person name="Vakhitov V.A."/>
        </authorList>
    </citation>
    <scope>NUCLEOTIDE SEQUENCE</scope>
</reference>
<feature type="non-terminal residue" evidence="2">
    <location>
        <position position="37"/>
    </location>
</feature>
<proteinExistence type="predicted"/>